<sequence>MVLQDKYKRANSSRYRAKHGGIESNRQLKAKAAVASSSSSSASQSHHFPPLLPSHPAPLPTPSSIANDLPSSVDSNHLFLPPTSDSSDFTRRVLASNADRYLEPEPDPNVDEETEAEIDLGEFVKKQMRKIAEEDASGGTSKQEEDVDRSFDKLFEHSRQGGRGEKGEERLEVSRRGKPAKVVISDPSCLGLDELDEQRKKADATRDLIARFSATQLPPNNHRPLNHLSRLTPASTKPTSANTNNTPSSNQLKEIIIPLDDQDFLDQVLDDASGTYGKLKRT</sequence>
<feature type="compositionally biased region" description="Pro residues" evidence="1">
    <location>
        <begin position="50"/>
        <end position="61"/>
    </location>
</feature>
<feature type="compositionally biased region" description="Basic and acidic residues" evidence="1">
    <location>
        <begin position="142"/>
        <end position="175"/>
    </location>
</feature>
<dbReference type="OrthoDB" id="2505473at2759"/>
<accession>A0A0L6VKF9</accession>
<dbReference type="Proteomes" id="UP000037035">
    <property type="component" value="Unassembled WGS sequence"/>
</dbReference>
<feature type="region of interest" description="Disordered" evidence="1">
    <location>
        <begin position="231"/>
        <end position="251"/>
    </location>
</feature>
<evidence type="ECO:0000256" key="1">
    <source>
        <dbReference type="SAM" id="MobiDB-lite"/>
    </source>
</evidence>
<feature type="compositionally biased region" description="Low complexity" evidence="1">
    <location>
        <begin position="30"/>
        <end position="49"/>
    </location>
</feature>
<reference evidence="2 3" key="1">
    <citation type="submission" date="2015-08" db="EMBL/GenBank/DDBJ databases">
        <title>Next Generation Sequencing and Analysis of the Genome of Puccinia sorghi L Schw, the Causal Agent of Maize Common Rust.</title>
        <authorList>
            <person name="Rochi L."/>
            <person name="Burguener G."/>
            <person name="Darino M."/>
            <person name="Turjanski A."/>
            <person name="Kreff E."/>
            <person name="Dieguez M.J."/>
            <person name="Sacco F."/>
        </authorList>
    </citation>
    <scope>NUCLEOTIDE SEQUENCE [LARGE SCALE GENOMIC DNA]</scope>
    <source>
        <strain evidence="2 3">RO10H11247</strain>
    </source>
</reference>
<feature type="compositionally biased region" description="Polar residues" evidence="1">
    <location>
        <begin position="65"/>
        <end position="75"/>
    </location>
</feature>
<dbReference type="VEuPathDB" id="FungiDB:VP01_1460g5"/>
<dbReference type="AlphaFoldDB" id="A0A0L6VKF9"/>
<gene>
    <name evidence="2" type="ORF">VP01_1460g5</name>
</gene>
<feature type="compositionally biased region" description="Low complexity" evidence="1">
    <location>
        <begin position="234"/>
        <end position="250"/>
    </location>
</feature>
<feature type="region of interest" description="Disordered" evidence="1">
    <location>
        <begin position="129"/>
        <end position="180"/>
    </location>
</feature>
<evidence type="ECO:0000313" key="2">
    <source>
        <dbReference type="EMBL" id="KNZ61037.1"/>
    </source>
</evidence>
<feature type="region of interest" description="Disordered" evidence="1">
    <location>
        <begin position="1"/>
        <end position="92"/>
    </location>
</feature>
<dbReference type="EMBL" id="LAVV01005121">
    <property type="protein sequence ID" value="KNZ61037.1"/>
    <property type="molecule type" value="Genomic_DNA"/>
</dbReference>
<organism evidence="2 3">
    <name type="scientific">Puccinia sorghi</name>
    <dbReference type="NCBI Taxonomy" id="27349"/>
    <lineage>
        <taxon>Eukaryota</taxon>
        <taxon>Fungi</taxon>
        <taxon>Dikarya</taxon>
        <taxon>Basidiomycota</taxon>
        <taxon>Pucciniomycotina</taxon>
        <taxon>Pucciniomycetes</taxon>
        <taxon>Pucciniales</taxon>
        <taxon>Pucciniaceae</taxon>
        <taxon>Puccinia</taxon>
    </lineage>
</organism>
<feature type="compositionally biased region" description="Basic residues" evidence="1">
    <location>
        <begin position="9"/>
        <end position="19"/>
    </location>
</feature>
<comment type="caution">
    <text evidence="2">The sequence shown here is derived from an EMBL/GenBank/DDBJ whole genome shotgun (WGS) entry which is preliminary data.</text>
</comment>
<name>A0A0L6VKF9_9BASI</name>
<protein>
    <submittedName>
        <fullName evidence="2">Uncharacterized protein</fullName>
    </submittedName>
</protein>
<evidence type="ECO:0000313" key="3">
    <source>
        <dbReference type="Proteomes" id="UP000037035"/>
    </source>
</evidence>
<proteinExistence type="predicted"/>
<keyword evidence="3" id="KW-1185">Reference proteome</keyword>